<feature type="domain" description="RecJ OB" evidence="2">
    <location>
        <begin position="51"/>
        <end position="150"/>
    </location>
</feature>
<dbReference type="EMBL" id="VSSQ01121221">
    <property type="protein sequence ID" value="MPN53754.1"/>
    <property type="molecule type" value="Genomic_DNA"/>
</dbReference>
<keyword evidence="1" id="KW-0378">Hydrolase</keyword>
<protein>
    <recommendedName>
        <fullName evidence="2">RecJ OB domain-containing protein</fullName>
    </recommendedName>
</protein>
<dbReference type="PANTHER" id="PTHR30255">
    <property type="entry name" value="SINGLE-STRANDED-DNA-SPECIFIC EXONUCLEASE RECJ"/>
    <property type="match status" value="1"/>
</dbReference>
<dbReference type="InterPro" id="IPR041122">
    <property type="entry name" value="RecJ_OB"/>
</dbReference>
<evidence type="ECO:0000259" key="2">
    <source>
        <dbReference type="Pfam" id="PF17768"/>
    </source>
</evidence>
<evidence type="ECO:0000313" key="3">
    <source>
        <dbReference type="EMBL" id="MPN53754.1"/>
    </source>
</evidence>
<dbReference type="InterPro" id="IPR038763">
    <property type="entry name" value="DHH_sf"/>
</dbReference>
<dbReference type="Pfam" id="PF17768">
    <property type="entry name" value="RecJ_OB"/>
    <property type="match status" value="1"/>
</dbReference>
<dbReference type="GO" id="GO:0016787">
    <property type="term" value="F:hydrolase activity"/>
    <property type="evidence" value="ECO:0007669"/>
    <property type="project" value="UniProtKB-KW"/>
</dbReference>
<dbReference type="InterPro" id="IPR051673">
    <property type="entry name" value="SSDNA_exonuclease_RecJ"/>
</dbReference>
<name>A0A645IZT5_9ZZZZ</name>
<organism evidence="3">
    <name type="scientific">bioreactor metagenome</name>
    <dbReference type="NCBI Taxonomy" id="1076179"/>
    <lineage>
        <taxon>unclassified sequences</taxon>
        <taxon>metagenomes</taxon>
        <taxon>ecological metagenomes</taxon>
    </lineage>
</organism>
<gene>
    <name evidence="3" type="ORF">SDC9_201420</name>
</gene>
<dbReference type="Gene3D" id="2.40.50.460">
    <property type="match status" value="1"/>
</dbReference>
<sequence length="157" mass="17811">MAYQHYFSAFGGHKQACGFTIKTENFPAFIDDLQKENGILDQPFPSSVIAVELNDLTIENIEELDRLKPFGTGLKRPLFYLRQLPVTKVELIKNKYPKATGAINGQTVEIISFNDKKIITDQQGCLSEIIGTLSINYYLNRKKINILVEDVSYFNSD</sequence>
<accession>A0A645IZT5</accession>
<reference evidence="3" key="1">
    <citation type="submission" date="2019-08" db="EMBL/GenBank/DDBJ databases">
        <authorList>
            <person name="Kucharzyk K."/>
            <person name="Murdoch R.W."/>
            <person name="Higgins S."/>
            <person name="Loffler F."/>
        </authorList>
    </citation>
    <scope>NUCLEOTIDE SEQUENCE</scope>
</reference>
<dbReference type="SUPFAM" id="SSF64182">
    <property type="entry name" value="DHH phosphoesterases"/>
    <property type="match status" value="1"/>
</dbReference>
<evidence type="ECO:0000256" key="1">
    <source>
        <dbReference type="ARBA" id="ARBA00022801"/>
    </source>
</evidence>
<dbReference type="AlphaFoldDB" id="A0A645IZT5"/>
<proteinExistence type="predicted"/>
<comment type="caution">
    <text evidence="3">The sequence shown here is derived from an EMBL/GenBank/DDBJ whole genome shotgun (WGS) entry which is preliminary data.</text>
</comment>
<dbReference type="PANTHER" id="PTHR30255:SF2">
    <property type="entry name" value="SINGLE-STRANDED-DNA-SPECIFIC EXONUCLEASE RECJ"/>
    <property type="match status" value="1"/>
</dbReference>